<evidence type="ECO:0000256" key="1">
    <source>
        <dbReference type="SAM" id="MobiDB-lite"/>
    </source>
</evidence>
<dbReference type="Proteomes" id="UP001066276">
    <property type="component" value="Chromosome 11"/>
</dbReference>
<reference evidence="2" key="1">
    <citation type="journal article" date="2022" name="bioRxiv">
        <title>Sequencing and chromosome-scale assembly of the giantPleurodeles waltlgenome.</title>
        <authorList>
            <person name="Brown T."/>
            <person name="Elewa A."/>
            <person name="Iarovenko S."/>
            <person name="Subramanian E."/>
            <person name="Araus A.J."/>
            <person name="Petzold A."/>
            <person name="Susuki M."/>
            <person name="Suzuki K.-i.T."/>
            <person name="Hayashi T."/>
            <person name="Toyoda A."/>
            <person name="Oliveira C."/>
            <person name="Osipova E."/>
            <person name="Leigh N.D."/>
            <person name="Simon A."/>
            <person name="Yun M.H."/>
        </authorList>
    </citation>
    <scope>NUCLEOTIDE SEQUENCE</scope>
    <source>
        <strain evidence="2">20211129_DDA</strain>
        <tissue evidence="2">Liver</tissue>
    </source>
</reference>
<comment type="caution">
    <text evidence="2">The sequence shown here is derived from an EMBL/GenBank/DDBJ whole genome shotgun (WGS) entry which is preliminary data.</text>
</comment>
<accession>A0AAV7LDZ6</accession>
<sequence length="88" mass="10104">MRKRRMRRKERERGEHGVGMREKMRKTPRAAEETPILTAQQTPKPKIGRPHPAALEAPSTSSGHALGKRSPFRPPSQVRDLERHGEYN</sequence>
<feature type="compositionally biased region" description="Basic and acidic residues" evidence="1">
    <location>
        <begin position="9"/>
        <end position="22"/>
    </location>
</feature>
<feature type="compositionally biased region" description="Basic and acidic residues" evidence="1">
    <location>
        <begin position="79"/>
        <end position="88"/>
    </location>
</feature>
<organism evidence="2 3">
    <name type="scientific">Pleurodeles waltl</name>
    <name type="common">Iberian ribbed newt</name>
    <dbReference type="NCBI Taxonomy" id="8319"/>
    <lineage>
        <taxon>Eukaryota</taxon>
        <taxon>Metazoa</taxon>
        <taxon>Chordata</taxon>
        <taxon>Craniata</taxon>
        <taxon>Vertebrata</taxon>
        <taxon>Euteleostomi</taxon>
        <taxon>Amphibia</taxon>
        <taxon>Batrachia</taxon>
        <taxon>Caudata</taxon>
        <taxon>Salamandroidea</taxon>
        <taxon>Salamandridae</taxon>
        <taxon>Pleurodelinae</taxon>
        <taxon>Pleurodeles</taxon>
    </lineage>
</organism>
<feature type="region of interest" description="Disordered" evidence="1">
    <location>
        <begin position="1"/>
        <end position="88"/>
    </location>
</feature>
<evidence type="ECO:0000313" key="2">
    <source>
        <dbReference type="EMBL" id="KAJ1088660.1"/>
    </source>
</evidence>
<evidence type="ECO:0000313" key="3">
    <source>
        <dbReference type="Proteomes" id="UP001066276"/>
    </source>
</evidence>
<protein>
    <submittedName>
        <fullName evidence="2">Uncharacterized protein</fullName>
    </submittedName>
</protein>
<dbReference type="AlphaFoldDB" id="A0AAV7LDZ6"/>
<gene>
    <name evidence="2" type="ORF">NDU88_001816</name>
</gene>
<keyword evidence="3" id="KW-1185">Reference proteome</keyword>
<proteinExistence type="predicted"/>
<dbReference type="EMBL" id="JANPWB010000015">
    <property type="protein sequence ID" value="KAJ1088660.1"/>
    <property type="molecule type" value="Genomic_DNA"/>
</dbReference>
<name>A0AAV7LDZ6_PLEWA</name>